<reference evidence="2" key="1">
    <citation type="submission" date="2016-06" db="EMBL/GenBank/DDBJ databases">
        <authorList>
            <person name="Varghese N."/>
            <person name="Submissions Spin"/>
        </authorList>
    </citation>
    <scope>NUCLEOTIDE SEQUENCE [LARGE SCALE GENOMIC DNA]</scope>
    <source>
        <strain evidence="2">DSM 43168</strain>
    </source>
</reference>
<dbReference type="AlphaFoldDB" id="A0A1C5AB49"/>
<dbReference type="Proteomes" id="UP000183585">
    <property type="component" value="Unassembled WGS sequence"/>
</dbReference>
<organism evidence="1 2">
    <name type="scientific">Micromonospora carbonacea</name>
    <dbReference type="NCBI Taxonomy" id="47853"/>
    <lineage>
        <taxon>Bacteria</taxon>
        <taxon>Bacillati</taxon>
        <taxon>Actinomycetota</taxon>
        <taxon>Actinomycetes</taxon>
        <taxon>Micromonosporales</taxon>
        <taxon>Micromonosporaceae</taxon>
        <taxon>Micromonospora</taxon>
    </lineage>
</organism>
<evidence type="ECO:0000313" key="1">
    <source>
        <dbReference type="EMBL" id="SCF42346.1"/>
    </source>
</evidence>
<sequence length="217" mass="23537">MKTWTIQAPYSRINQSIRDALGLDVSEEYGDWVIAAPSITTAVHLLRARTFPDWPRNGAGLIKATGTDVQALAAAGRIDREAVMVRPRWAWDGDPVAVVDKGGDAHRIGIINNGRFTPDGDHLTGPERAAMDAWTRGSADTTGMLYAVRAALAAAGRVVTPEARDRLARHLYLTEWVPALAPQVDAEARWDGGKVATRDDYLQRADAILAVITGKDT</sequence>
<proteinExistence type="predicted"/>
<evidence type="ECO:0000313" key="2">
    <source>
        <dbReference type="Proteomes" id="UP000183585"/>
    </source>
</evidence>
<accession>A0A1C5AB49</accession>
<protein>
    <submittedName>
        <fullName evidence="1">Uncharacterized protein</fullName>
    </submittedName>
</protein>
<keyword evidence="2" id="KW-1185">Reference proteome</keyword>
<dbReference type="RefSeq" id="WP_074476862.1">
    <property type="nucleotide sequence ID" value="NZ_FMCT01000012.1"/>
</dbReference>
<dbReference type="EMBL" id="FMCT01000012">
    <property type="protein sequence ID" value="SCF42346.1"/>
    <property type="molecule type" value="Genomic_DNA"/>
</dbReference>
<gene>
    <name evidence="1" type="ORF">GA0070563_11268</name>
</gene>
<name>A0A1C5AB49_9ACTN</name>